<protein>
    <recommendedName>
        <fullName evidence="1">SET domain-containing protein</fullName>
    </recommendedName>
</protein>
<dbReference type="PANTHER" id="PTHR12197">
    <property type="entry name" value="HISTONE-LYSINE N-METHYLTRANSFERASE SMYD"/>
    <property type="match status" value="1"/>
</dbReference>
<sequence>MAEKRRPIHTQPKLCDHILRGVANCGVPLRIAASSIPKAGSGLFVINDVAAGSEIFRSQPVLVVCEGNDLRVCDYCFCNPSTRLHPEGRFYSAGEKTVTLSACTGCKNVEYCSKVGHSLRKVQATATFPNTTLSSQECQSRAWRSYHKHECPIVKELLENKKIMGAVPHALARLLLWVKKQTMSEDDFAAIVALEHHCDERADRWMDRFENDEDAVLEPTLAMAYQVKQSVNSKLGLGQVQKLACILQHNAGAIRPPGVLDQYGTFLDLLVSTINHSCDANTNTFFEGRELRCRAIKDIPAGTEITLNYYPTPRFDVLLRRSILDQHMYIKCNCQLCRSEIAEHLAEAPKRHNHLGKVKEAQDKLDRLGKDALDAFSSSRVLTSCIAFQRQIATLVEKGYPSGRWPDHIEPLPRILRQLGAMYRELEFAIGLEFELKGTLYVRDKTDPNWTADFHNLVKHILFMAQAGDNDIKWVAAESKSVLERADMRYVARGYLIILCLGARMAFGMDSKFVQALYHWTGDLLECGEDAKLHTDLFREIFEFSQKRLIEWAEAGVHLALQLPPREQVAELEKDIRSLSHD</sequence>
<dbReference type="PANTHER" id="PTHR12197:SF251">
    <property type="entry name" value="EG:BACR7C10.4 PROTEIN"/>
    <property type="match status" value="1"/>
</dbReference>
<organism evidence="2 3">
    <name type="scientific">Gnomoniopsis smithogilvyi</name>
    <dbReference type="NCBI Taxonomy" id="1191159"/>
    <lineage>
        <taxon>Eukaryota</taxon>
        <taxon>Fungi</taxon>
        <taxon>Dikarya</taxon>
        <taxon>Ascomycota</taxon>
        <taxon>Pezizomycotina</taxon>
        <taxon>Sordariomycetes</taxon>
        <taxon>Sordariomycetidae</taxon>
        <taxon>Diaporthales</taxon>
        <taxon>Gnomoniaceae</taxon>
        <taxon>Gnomoniopsis</taxon>
    </lineage>
</organism>
<dbReference type="InterPro" id="IPR046341">
    <property type="entry name" value="SET_dom_sf"/>
</dbReference>
<dbReference type="InterPro" id="IPR050869">
    <property type="entry name" value="H3K4_H4K5_MeTrfase"/>
</dbReference>
<dbReference type="EMBL" id="JAPEVB010000005">
    <property type="protein sequence ID" value="KAJ4387121.1"/>
    <property type="molecule type" value="Genomic_DNA"/>
</dbReference>
<dbReference type="GO" id="GO:0005634">
    <property type="term" value="C:nucleus"/>
    <property type="evidence" value="ECO:0007669"/>
    <property type="project" value="TreeGrafter"/>
</dbReference>
<name>A0A9W9CT78_9PEZI</name>
<keyword evidence="3" id="KW-1185">Reference proteome</keyword>
<dbReference type="PROSITE" id="PS50280">
    <property type="entry name" value="SET"/>
    <property type="match status" value="1"/>
</dbReference>
<accession>A0A9W9CT78</accession>
<evidence type="ECO:0000313" key="2">
    <source>
        <dbReference type="EMBL" id="KAJ4387121.1"/>
    </source>
</evidence>
<evidence type="ECO:0000313" key="3">
    <source>
        <dbReference type="Proteomes" id="UP001140453"/>
    </source>
</evidence>
<feature type="domain" description="SET" evidence="1">
    <location>
        <begin position="27"/>
        <end position="310"/>
    </location>
</feature>
<dbReference type="CDD" id="cd20071">
    <property type="entry name" value="SET_SMYD"/>
    <property type="match status" value="1"/>
</dbReference>
<evidence type="ECO:0000259" key="1">
    <source>
        <dbReference type="PROSITE" id="PS50280"/>
    </source>
</evidence>
<proteinExistence type="predicted"/>
<dbReference type="AlphaFoldDB" id="A0A9W9CT78"/>
<gene>
    <name evidence="2" type="ORF">N0V93_007709</name>
</gene>
<dbReference type="InterPro" id="IPR001214">
    <property type="entry name" value="SET_dom"/>
</dbReference>
<reference evidence="2" key="1">
    <citation type="submission" date="2022-10" db="EMBL/GenBank/DDBJ databases">
        <title>Tapping the CABI collections for fungal endophytes: first genome assemblies for Collariella, Neodidymelliopsis, Ascochyta clinopodiicola, Didymella pomorum, Didymosphaeria variabile, Neocosmospora piperis and Neocucurbitaria cava.</title>
        <authorList>
            <person name="Hill R."/>
        </authorList>
    </citation>
    <scope>NUCLEOTIDE SEQUENCE</scope>
    <source>
        <strain evidence="2">IMI 355082</strain>
    </source>
</reference>
<dbReference type="SUPFAM" id="SSF82199">
    <property type="entry name" value="SET domain"/>
    <property type="match status" value="1"/>
</dbReference>
<dbReference type="OrthoDB" id="5945798at2759"/>
<dbReference type="Pfam" id="PF00856">
    <property type="entry name" value="SET"/>
    <property type="match status" value="1"/>
</dbReference>
<dbReference type="Gene3D" id="6.10.140.2220">
    <property type="match status" value="1"/>
</dbReference>
<dbReference type="Proteomes" id="UP001140453">
    <property type="component" value="Unassembled WGS sequence"/>
</dbReference>
<dbReference type="Gene3D" id="2.170.270.10">
    <property type="entry name" value="SET domain"/>
    <property type="match status" value="1"/>
</dbReference>
<comment type="caution">
    <text evidence="2">The sequence shown here is derived from an EMBL/GenBank/DDBJ whole genome shotgun (WGS) entry which is preliminary data.</text>
</comment>